<proteinExistence type="predicted"/>
<evidence type="ECO:0000259" key="1">
    <source>
        <dbReference type="Pfam" id="PF08770"/>
    </source>
</evidence>
<dbReference type="AlphaFoldDB" id="H8Z1K6"/>
<dbReference type="InterPro" id="IPR030995">
    <property type="entry name" value="SoxZ"/>
</dbReference>
<dbReference type="STRING" id="631362.Thi970DRAFT_01661"/>
<dbReference type="Proteomes" id="UP000002964">
    <property type="component" value="Unassembled WGS sequence"/>
</dbReference>
<dbReference type="HOGENOM" id="CLU_172621_1_0_6"/>
<evidence type="ECO:0000313" key="3">
    <source>
        <dbReference type="Proteomes" id="UP000002964"/>
    </source>
</evidence>
<reference evidence="3" key="1">
    <citation type="submission" date="2011-06" db="EMBL/GenBank/DDBJ databases">
        <authorList>
            <consortium name="US DOE Joint Genome Institute (JGI-PGF)"/>
            <person name="Lucas S."/>
            <person name="Han J."/>
            <person name="Lapidus A."/>
            <person name="Cheng J.-F."/>
            <person name="Goodwin L."/>
            <person name="Pitluck S."/>
            <person name="Peters L."/>
            <person name="Land M.L."/>
            <person name="Hauser L."/>
            <person name="Vogl K."/>
            <person name="Liu Z."/>
            <person name="Overmann J."/>
            <person name="Frigaard N.-U."/>
            <person name="Bryant D.A."/>
            <person name="Woyke T.J."/>
        </authorList>
    </citation>
    <scope>NUCLEOTIDE SEQUENCE [LARGE SCALE GENOMIC DNA]</scope>
    <source>
        <strain evidence="3">970</strain>
    </source>
</reference>
<organism evidence="2 3">
    <name type="scientific">Thiorhodovibrio frisius</name>
    <dbReference type="NCBI Taxonomy" id="631362"/>
    <lineage>
        <taxon>Bacteria</taxon>
        <taxon>Pseudomonadati</taxon>
        <taxon>Pseudomonadota</taxon>
        <taxon>Gammaproteobacteria</taxon>
        <taxon>Chromatiales</taxon>
        <taxon>Chromatiaceae</taxon>
        <taxon>Thiorhodovibrio</taxon>
    </lineage>
</organism>
<dbReference type="RefSeq" id="WP_009148036.1">
    <property type="nucleotide sequence ID" value="NZ_CP121471.1"/>
</dbReference>
<gene>
    <name evidence="2" type="ORF">Thi970DRAFT_01661</name>
</gene>
<name>H8Z1K6_9GAMM</name>
<accession>H8Z1K6</accession>
<dbReference type="eggNOG" id="COG2033">
    <property type="taxonomic scope" value="Bacteria"/>
</dbReference>
<sequence>MASSIRIRAKVKDGVTTVKSIIEHPMETGLRKDKETEELIPAHFIQEVTAKWKDQVVMKALFSGGVSKDPYLAFQFKGGEPEDTVEISWVDSKGETDSTTTKISD</sequence>
<evidence type="ECO:0000313" key="2">
    <source>
        <dbReference type="EMBL" id="EIC21451.1"/>
    </source>
</evidence>
<dbReference type="SUPFAM" id="SSF81296">
    <property type="entry name" value="E set domains"/>
    <property type="match status" value="1"/>
</dbReference>
<reference evidence="2 3" key="2">
    <citation type="submission" date="2011-11" db="EMBL/GenBank/DDBJ databases">
        <authorList>
            <consortium name="US DOE Joint Genome Institute"/>
            <person name="Lucas S."/>
            <person name="Han J."/>
            <person name="Lapidus A."/>
            <person name="Cheng J.-F."/>
            <person name="Goodwin L."/>
            <person name="Pitluck S."/>
            <person name="Peters L."/>
            <person name="Ovchinnikova G."/>
            <person name="Zhang X."/>
            <person name="Detter J.C."/>
            <person name="Han C."/>
            <person name="Tapia R."/>
            <person name="Land M."/>
            <person name="Hauser L."/>
            <person name="Kyrpides N."/>
            <person name="Ivanova N."/>
            <person name="Pagani I."/>
            <person name="Vogl K."/>
            <person name="Liu Z."/>
            <person name="Overmann J."/>
            <person name="Frigaard N.-U."/>
            <person name="Bryant D."/>
            <person name="Woyke T."/>
        </authorList>
    </citation>
    <scope>NUCLEOTIDE SEQUENCE [LARGE SCALE GENOMIC DNA]</scope>
    <source>
        <strain evidence="2 3">970</strain>
    </source>
</reference>
<dbReference type="InterPro" id="IPR014880">
    <property type="entry name" value="SoxZ_dom"/>
</dbReference>
<dbReference type="EMBL" id="JH603169">
    <property type="protein sequence ID" value="EIC21451.1"/>
    <property type="molecule type" value="Genomic_DNA"/>
</dbReference>
<feature type="domain" description="Sulphur oxidation protein SoxZ" evidence="1">
    <location>
        <begin position="7"/>
        <end position="101"/>
    </location>
</feature>
<dbReference type="NCBIfam" id="TIGR04490">
    <property type="entry name" value="SoxZ_true"/>
    <property type="match status" value="1"/>
</dbReference>
<dbReference type="Pfam" id="PF08770">
    <property type="entry name" value="SoxZ"/>
    <property type="match status" value="1"/>
</dbReference>
<dbReference type="Gene3D" id="2.60.40.10">
    <property type="entry name" value="Immunoglobulins"/>
    <property type="match status" value="1"/>
</dbReference>
<dbReference type="InterPro" id="IPR014756">
    <property type="entry name" value="Ig_E-set"/>
</dbReference>
<protein>
    <submittedName>
        <fullName evidence="2">Sulfur oxidation protein SoxZ</fullName>
    </submittedName>
</protein>
<keyword evidence="3" id="KW-1185">Reference proteome</keyword>
<dbReference type="InterPro" id="IPR013783">
    <property type="entry name" value="Ig-like_fold"/>
</dbReference>